<dbReference type="Proteomes" id="UP000016931">
    <property type="component" value="Unassembled WGS sequence"/>
</dbReference>
<feature type="binding site" evidence="6">
    <location>
        <position position="183"/>
    </location>
    <ligand>
        <name>substrate</name>
    </ligand>
</feature>
<dbReference type="RefSeq" id="XP_016760374.1">
    <property type="nucleotide sequence ID" value="XM_016905878.1"/>
</dbReference>
<evidence type="ECO:0000256" key="6">
    <source>
        <dbReference type="PIRSR" id="PIRSR001221-2"/>
    </source>
</evidence>
<gene>
    <name evidence="8" type="ORF">SEPMUDRAFT_149961</name>
</gene>
<reference evidence="8 9" key="1">
    <citation type="journal article" date="2012" name="PLoS Pathog.">
        <title>Diverse lifestyles and strategies of plant pathogenesis encoded in the genomes of eighteen Dothideomycetes fungi.</title>
        <authorList>
            <person name="Ohm R.A."/>
            <person name="Feau N."/>
            <person name="Henrissat B."/>
            <person name="Schoch C.L."/>
            <person name="Horwitz B.A."/>
            <person name="Barry K.W."/>
            <person name="Condon B.J."/>
            <person name="Copeland A.C."/>
            <person name="Dhillon B."/>
            <person name="Glaser F."/>
            <person name="Hesse C.N."/>
            <person name="Kosti I."/>
            <person name="LaButti K."/>
            <person name="Lindquist E.A."/>
            <person name="Lucas S."/>
            <person name="Salamov A.A."/>
            <person name="Bradshaw R.E."/>
            <person name="Ciuffetti L."/>
            <person name="Hamelin R.C."/>
            <person name="Kema G.H.J."/>
            <person name="Lawrence C."/>
            <person name="Scott J.A."/>
            <person name="Spatafora J.W."/>
            <person name="Turgeon B.G."/>
            <person name="de Wit P.J.G.M."/>
            <person name="Zhong S."/>
            <person name="Goodwin S.B."/>
            <person name="Grigoriev I.V."/>
        </authorList>
    </citation>
    <scope>NUCLEOTIDE SEQUENCE [LARGE SCALE GENOMIC DNA]</scope>
    <source>
        <strain evidence="8 9">SO2202</strain>
    </source>
</reference>
<dbReference type="PROSITE" id="PS00571">
    <property type="entry name" value="AMIDASES"/>
    <property type="match status" value="1"/>
</dbReference>
<keyword evidence="9" id="KW-1185">Reference proteome</keyword>
<feature type="active site" description="Acyl-ester intermediate" evidence="5">
    <location>
        <position position="233"/>
    </location>
</feature>
<dbReference type="EMBL" id="KB456265">
    <property type="protein sequence ID" value="EMF12253.1"/>
    <property type="molecule type" value="Genomic_DNA"/>
</dbReference>
<evidence type="ECO:0000256" key="3">
    <source>
        <dbReference type="ARBA" id="ARBA00012922"/>
    </source>
</evidence>
<dbReference type="AlphaFoldDB" id="N1QG01"/>
<organism evidence="8 9">
    <name type="scientific">Sphaerulina musiva (strain SO2202)</name>
    <name type="common">Poplar stem canker fungus</name>
    <name type="synonym">Septoria musiva</name>
    <dbReference type="NCBI Taxonomy" id="692275"/>
    <lineage>
        <taxon>Eukaryota</taxon>
        <taxon>Fungi</taxon>
        <taxon>Dikarya</taxon>
        <taxon>Ascomycota</taxon>
        <taxon>Pezizomycotina</taxon>
        <taxon>Dothideomycetes</taxon>
        <taxon>Dothideomycetidae</taxon>
        <taxon>Mycosphaerellales</taxon>
        <taxon>Mycosphaerellaceae</taxon>
        <taxon>Sphaerulina</taxon>
    </lineage>
</organism>
<feature type="binding site" evidence="6">
    <location>
        <begin position="230"/>
        <end position="233"/>
    </location>
    <ligand>
        <name>substrate</name>
    </ligand>
</feature>
<name>N1QG01_SPHMS</name>
<dbReference type="Pfam" id="PF01425">
    <property type="entry name" value="Amidase"/>
    <property type="match status" value="1"/>
</dbReference>
<comment type="similarity">
    <text evidence="2">Belongs to the amidase family.</text>
</comment>
<dbReference type="SUPFAM" id="SSF75304">
    <property type="entry name" value="Amidase signature (AS) enzymes"/>
    <property type="match status" value="1"/>
</dbReference>
<dbReference type="EC" id="3.5.1.4" evidence="3"/>
<dbReference type="HOGENOM" id="CLU_009600_9_2_1"/>
<dbReference type="GeneID" id="27903015"/>
<dbReference type="GO" id="GO:0004040">
    <property type="term" value="F:amidase activity"/>
    <property type="evidence" value="ECO:0007669"/>
    <property type="project" value="UniProtKB-EC"/>
</dbReference>
<dbReference type="InterPro" id="IPR036928">
    <property type="entry name" value="AS_sf"/>
</dbReference>
<evidence type="ECO:0000313" key="8">
    <source>
        <dbReference type="EMBL" id="EMF12253.1"/>
    </source>
</evidence>
<dbReference type="PANTHER" id="PTHR46072:SF11">
    <property type="entry name" value="AMIDASE-RELATED"/>
    <property type="match status" value="1"/>
</dbReference>
<dbReference type="eggNOG" id="KOG1212">
    <property type="taxonomic scope" value="Eukaryota"/>
</dbReference>
<evidence type="ECO:0000256" key="2">
    <source>
        <dbReference type="ARBA" id="ARBA00009199"/>
    </source>
</evidence>
<feature type="active site" description="Charge relay system" evidence="5">
    <location>
        <position position="209"/>
    </location>
</feature>
<evidence type="ECO:0000313" key="9">
    <source>
        <dbReference type="Proteomes" id="UP000016931"/>
    </source>
</evidence>
<dbReference type="OrthoDB" id="6428749at2759"/>
<evidence type="ECO:0000256" key="4">
    <source>
        <dbReference type="ARBA" id="ARBA00022801"/>
    </source>
</evidence>
<dbReference type="STRING" id="692275.N1QG01"/>
<dbReference type="OMA" id="EPWRPEM"/>
<accession>N1QG01</accession>
<keyword evidence="4" id="KW-0378">Hydrolase</keyword>
<evidence type="ECO:0000259" key="7">
    <source>
        <dbReference type="Pfam" id="PF01425"/>
    </source>
</evidence>
<dbReference type="Gene3D" id="3.90.1300.10">
    <property type="entry name" value="Amidase signature (AS) domain"/>
    <property type="match status" value="1"/>
</dbReference>
<feature type="binding site" evidence="6">
    <location>
        <position position="209"/>
    </location>
    <ligand>
        <name>substrate</name>
    </ligand>
</feature>
<comment type="catalytic activity">
    <reaction evidence="1">
        <text>a monocarboxylic acid amide + H2O = a monocarboxylate + NH4(+)</text>
        <dbReference type="Rhea" id="RHEA:12020"/>
        <dbReference type="ChEBI" id="CHEBI:15377"/>
        <dbReference type="ChEBI" id="CHEBI:28938"/>
        <dbReference type="ChEBI" id="CHEBI:35757"/>
        <dbReference type="ChEBI" id="CHEBI:83628"/>
        <dbReference type="EC" id="3.5.1.4"/>
    </reaction>
</comment>
<feature type="active site" description="Charge relay system" evidence="5">
    <location>
        <position position="134"/>
    </location>
</feature>
<dbReference type="InterPro" id="IPR023631">
    <property type="entry name" value="Amidase_dom"/>
</dbReference>
<dbReference type="InterPro" id="IPR020556">
    <property type="entry name" value="Amidase_CS"/>
</dbReference>
<evidence type="ECO:0000256" key="5">
    <source>
        <dbReference type="PIRSR" id="PIRSR001221-1"/>
    </source>
</evidence>
<dbReference type="PIRSF" id="PIRSF001221">
    <property type="entry name" value="Amidase_fungi"/>
    <property type="match status" value="1"/>
</dbReference>
<proteinExistence type="inferred from homology"/>
<evidence type="ECO:0000256" key="1">
    <source>
        <dbReference type="ARBA" id="ARBA00001311"/>
    </source>
</evidence>
<dbReference type="PANTHER" id="PTHR46072">
    <property type="entry name" value="AMIDASE-RELATED-RELATED"/>
    <property type="match status" value="1"/>
</dbReference>
<protein>
    <recommendedName>
        <fullName evidence="3">amidase</fullName>
        <ecNumber evidence="3">3.5.1.4</ecNumber>
    </recommendedName>
</protein>
<sequence>MSQSKWEQISAKARQKVLDDIPAEWKIPQEKLPGDDIRDVTGVAASSGILSERELAITDSLATEIVAKVGTGEWKAEEVTVAFCKRAALAHQVTNCLTVIMFSDAIKRAQELDLEFHRTGKPIGPLHGLPISLKDNFNITGYPSSVGFCHWASDPMPQDSTIVSTLLSLGAILYVKTNVPTAMMIAETVNNCYDRTLNPRNRATTSGGSSGGESALIAFGGSPLGIGTDIGGSLRIPAACTGIFTLKPSFGRFPHFDARSALAGQEAVASIHGPMARSIADLKLYAQSVIGTEPWTRDPKCLEIPWRGAQEKAVVEVKQNERKKKPKIAVLWDNGMVRPTPPVTRALRETVTKLQAKGYEMIEWTAEDHAEAIDLLSKFFLADGGISCEKILDPVGEPWRPEMKAYEDAKVATGYEIWQWQKQRTALCKRYLDRWAAVDGLDAILGPTTPYASPKNGEFRHVGYTGVFNILDYSAVSFPTGIYVDKEKDVVDLSVQAYGDVDAQTQSEYDAEVSHGLPISLQLTGKRLQEEKILALTEMLLEDLKS</sequence>
<feature type="domain" description="Amidase" evidence="7">
    <location>
        <begin position="78"/>
        <end position="534"/>
    </location>
</feature>